<sequence length="63" mass="7437">MIRHRYPRARCEICGKTVSAHHPQLGDFNTLRVRRHKRALRASDPFQSTPWCKGRYGKRESSE</sequence>
<gene>
    <name evidence="1" type="ORF">LCGC14_1832300</name>
</gene>
<name>A0A0F9IV78_9ZZZZ</name>
<evidence type="ECO:0000313" key="1">
    <source>
        <dbReference type="EMBL" id="KKL97655.1"/>
    </source>
</evidence>
<dbReference type="AlphaFoldDB" id="A0A0F9IV78"/>
<reference evidence="1" key="1">
    <citation type="journal article" date="2015" name="Nature">
        <title>Complex archaea that bridge the gap between prokaryotes and eukaryotes.</title>
        <authorList>
            <person name="Spang A."/>
            <person name="Saw J.H."/>
            <person name="Jorgensen S.L."/>
            <person name="Zaremba-Niedzwiedzka K."/>
            <person name="Martijn J."/>
            <person name="Lind A.E."/>
            <person name="van Eijk R."/>
            <person name="Schleper C."/>
            <person name="Guy L."/>
            <person name="Ettema T.J."/>
        </authorList>
    </citation>
    <scope>NUCLEOTIDE SEQUENCE</scope>
</reference>
<comment type="caution">
    <text evidence="1">The sequence shown here is derived from an EMBL/GenBank/DDBJ whole genome shotgun (WGS) entry which is preliminary data.</text>
</comment>
<proteinExistence type="predicted"/>
<protein>
    <submittedName>
        <fullName evidence="1">Uncharacterized protein</fullName>
    </submittedName>
</protein>
<organism evidence="1">
    <name type="scientific">marine sediment metagenome</name>
    <dbReference type="NCBI Taxonomy" id="412755"/>
    <lineage>
        <taxon>unclassified sequences</taxon>
        <taxon>metagenomes</taxon>
        <taxon>ecological metagenomes</taxon>
    </lineage>
</organism>
<accession>A0A0F9IV78</accession>
<dbReference type="EMBL" id="LAZR01018115">
    <property type="protein sequence ID" value="KKL97655.1"/>
    <property type="molecule type" value="Genomic_DNA"/>
</dbReference>